<dbReference type="AlphaFoldDB" id="A0A8S3E892"/>
<gene>
    <name evidence="1" type="ORF">SMN809_LOCUS58592</name>
</gene>
<dbReference type="Proteomes" id="UP000676336">
    <property type="component" value="Unassembled WGS sequence"/>
</dbReference>
<sequence>MTPQGMHTGIGQLGRDSLLQRSGNGIDFFQADPLAAQYLQPTS</sequence>
<organism evidence="1 2">
    <name type="scientific">Rotaria magnacalcarata</name>
    <dbReference type="NCBI Taxonomy" id="392030"/>
    <lineage>
        <taxon>Eukaryota</taxon>
        <taxon>Metazoa</taxon>
        <taxon>Spiralia</taxon>
        <taxon>Gnathifera</taxon>
        <taxon>Rotifera</taxon>
        <taxon>Eurotatoria</taxon>
        <taxon>Bdelloidea</taxon>
        <taxon>Philodinida</taxon>
        <taxon>Philodinidae</taxon>
        <taxon>Rotaria</taxon>
    </lineage>
</organism>
<name>A0A8S3E892_9BILA</name>
<feature type="non-terminal residue" evidence="1">
    <location>
        <position position="1"/>
    </location>
</feature>
<proteinExistence type="predicted"/>
<evidence type="ECO:0000313" key="1">
    <source>
        <dbReference type="EMBL" id="CAF5040085.1"/>
    </source>
</evidence>
<evidence type="ECO:0000313" key="2">
    <source>
        <dbReference type="Proteomes" id="UP000676336"/>
    </source>
</evidence>
<dbReference type="EMBL" id="CAJOBI010220462">
    <property type="protein sequence ID" value="CAF5040085.1"/>
    <property type="molecule type" value="Genomic_DNA"/>
</dbReference>
<reference evidence="1" key="1">
    <citation type="submission" date="2021-02" db="EMBL/GenBank/DDBJ databases">
        <authorList>
            <person name="Nowell W R."/>
        </authorList>
    </citation>
    <scope>NUCLEOTIDE SEQUENCE</scope>
</reference>
<protein>
    <submittedName>
        <fullName evidence="1">Uncharacterized protein</fullName>
    </submittedName>
</protein>
<comment type="caution">
    <text evidence="1">The sequence shown here is derived from an EMBL/GenBank/DDBJ whole genome shotgun (WGS) entry which is preliminary data.</text>
</comment>
<accession>A0A8S3E892</accession>